<proteinExistence type="predicted"/>
<name>A0AB38A485_9ACTN</name>
<comment type="caution">
    <text evidence="1">The sequence shown here is derived from an EMBL/GenBank/DDBJ whole genome shotgun (WGS) entry which is preliminary data.</text>
</comment>
<evidence type="ECO:0000313" key="2">
    <source>
        <dbReference type="Proteomes" id="UP000183687"/>
    </source>
</evidence>
<accession>A0AB38A485</accession>
<evidence type="ECO:0000313" key="1">
    <source>
        <dbReference type="EMBL" id="SEB38382.1"/>
    </source>
</evidence>
<dbReference type="EMBL" id="FNSH01000001">
    <property type="protein sequence ID" value="SEB38382.1"/>
    <property type="molecule type" value="Genomic_DNA"/>
</dbReference>
<protein>
    <submittedName>
        <fullName evidence="1">Uncharacterized protein</fullName>
    </submittedName>
</protein>
<gene>
    <name evidence="1" type="ORF">SAMN04489746_0004</name>
</gene>
<dbReference type="AlphaFoldDB" id="A0AB38A485"/>
<dbReference type="Proteomes" id="UP000183687">
    <property type="component" value="Unassembled WGS sequence"/>
</dbReference>
<sequence>MTTFEKDKAAIQEDAANAYDILKARKAELQRIEREGRACKNGFRRQCLEQEYARRAAEYRKLDELLG</sequence>
<organism evidence="1 2">
    <name type="scientific">Atopobium minutum</name>
    <dbReference type="NCBI Taxonomy" id="1381"/>
    <lineage>
        <taxon>Bacteria</taxon>
        <taxon>Bacillati</taxon>
        <taxon>Actinomycetota</taxon>
        <taxon>Coriobacteriia</taxon>
        <taxon>Coriobacteriales</taxon>
        <taxon>Atopobiaceae</taxon>
        <taxon>Atopobium</taxon>
    </lineage>
</organism>
<reference evidence="1 2" key="1">
    <citation type="submission" date="2016-10" db="EMBL/GenBank/DDBJ databases">
        <authorList>
            <person name="Varghese N."/>
            <person name="Submissions S."/>
        </authorList>
    </citation>
    <scope>NUCLEOTIDE SEQUENCE [LARGE SCALE GENOMIC DNA]</scope>
    <source>
        <strain evidence="1 2">DSM 20586</strain>
    </source>
</reference>
<dbReference type="RefSeq" id="WP_019133526.1">
    <property type="nucleotide sequence ID" value="NZ_FNSH01000001.1"/>
</dbReference>